<keyword evidence="5" id="KW-1133">Transmembrane helix</keyword>
<organism evidence="7 8">
    <name type="scientific">Trichuris muris</name>
    <name type="common">Mouse whipworm</name>
    <dbReference type="NCBI Taxonomy" id="70415"/>
    <lineage>
        <taxon>Eukaryota</taxon>
        <taxon>Metazoa</taxon>
        <taxon>Ecdysozoa</taxon>
        <taxon>Nematoda</taxon>
        <taxon>Enoplea</taxon>
        <taxon>Dorylaimia</taxon>
        <taxon>Trichinellida</taxon>
        <taxon>Trichuridae</taxon>
        <taxon>Trichuris</taxon>
    </lineage>
</organism>
<protein>
    <recommendedName>
        <fullName evidence="4">Carboxylic ester hydrolase</fullName>
        <ecNumber evidence="4">3.1.1.-</ecNumber>
    </recommendedName>
</protein>
<feature type="domain" description="Carboxylesterase type B" evidence="6">
    <location>
        <begin position="4"/>
        <end position="485"/>
    </location>
</feature>
<keyword evidence="3 4" id="KW-0378">Hydrolase</keyword>
<evidence type="ECO:0000256" key="2">
    <source>
        <dbReference type="ARBA" id="ARBA00022487"/>
    </source>
</evidence>
<evidence type="ECO:0000256" key="5">
    <source>
        <dbReference type="SAM" id="Phobius"/>
    </source>
</evidence>
<evidence type="ECO:0000313" key="8">
    <source>
        <dbReference type="WBParaSite" id="TMUE_2000010708.1"/>
    </source>
</evidence>
<keyword evidence="5" id="KW-0812">Transmembrane</keyword>
<dbReference type="SUPFAM" id="SSF53474">
    <property type="entry name" value="alpha/beta-Hydrolases"/>
    <property type="match status" value="1"/>
</dbReference>
<keyword evidence="2" id="KW-0719">Serine esterase</keyword>
<reference evidence="8" key="1">
    <citation type="submission" date="2019-12" db="UniProtKB">
        <authorList>
            <consortium name="WormBaseParasite"/>
        </authorList>
    </citation>
    <scope>IDENTIFICATION</scope>
</reference>
<dbReference type="InterPro" id="IPR050309">
    <property type="entry name" value="Type-B_Carboxylest/Lipase"/>
</dbReference>
<evidence type="ECO:0000256" key="3">
    <source>
        <dbReference type="ARBA" id="ARBA00022801"/>
    </source>
</evidence>
<name>A0A5S6QUA7_TRIMR</name>
<dbReference type="STRING" id="70415.A0A5S6QUA7"/>
<dbReference type="InterPro" id="IPR019826">
    <property type="entry name" value="Carboxylesterase_B_AS"/>
</dbReference>
<keyword evidence="7" id="KW-1185">Reference proteome</keyword>
<dbReference type="Gene3D" id="3.40.50.1820">
    <property type="entry name" value="alpha/beta hydrolase"/>
    <property type="match status" value="1"/>
</dbReference>
<dbReference type="InterPro" id="IPR002018">
    <property type="entry name" value="CarbesteraseB"/>
</dbReference>
<evidence type="ECO:0000256" key="1">
    <source>
        <dbReference type="ARBA" id="ARBA00005964"/>
    </source>
</evidence>
<dbReference type="PANTHER" id="PTHR11559">
    <property type="entry name" value="CARBOXYLESTERASE"/>
    <property type="match status" value="1"/>
</dbReference>
<dbReference type="Pfam" id="PF00135">
    <property type="entry name" value="COesterase"/>
    <property type="match status" value="1"/>
</dbReference>
<dbReference type="AlphaFoldDB" id="A0A5S6QUA7"/>
<evidence type="ECO:0000313" key="7">
    <source>
        <dbReference type="Proteomes" id="UP000046395"/>
    </source>
</evidence>
<accession>A0A5S6QUA7</accession>
<dbReference type="Proteomes" id="UP000046395">
    <property type="component" value="Unassembled WGS sequence"/>
</dbReference>
<dbReference type="WBParaSite" id="TMUE_2000010708.1">
    <property type="protein sequence ID" value="TMUE_2000010708.1"/>
    <property type="gene ID" value="WBGene00291951"/>
</dbReference>
<dbReference type="EC" id="3.1.1.-" evidence="4"/>
<comment type="similarity">
    <text evidence="1 4">Belongs to the type-B carboxylesterase/lipase family.</text>
</comment>
<evidence type="ECO:0000256" key="4">
    <source>
        <dbReference type="RuleBase" id="RU361235"/>
    </source>
</evidence>
<evidence type="ECO:0000259" key="6">
    <source>
        <dbReference type="Pfam" id="PF00135"/>
    </source>
</evidence>
<feature type="transmembrane region" description="Helical" evidence="5">
    <location>
        <begin position="571"/>
        <end position="595"/>
    </location>
</feature>
<dbReference type="GO" id="GO:0052689">
    <property type="term" value="F:carboxylic ester hydrolase activity"/>
    <property type="evidence" value="ECO:0007669"/>
    <property type="project" value="UniProtKB-KW"/>
</dbReference>
<dbReference type="InterPro" id="IPR029058">
    <property type="entry name" value="AB_hydrolase_fold"/>
</dbReference>
<proteinExistence type="inferred from homology"/>
<sequence>MVGRSFLGIPYAEPPLGPLRFVQAKPKEKWNGTTLLCHHYKPACWQNRSMRSKPARISEDCLYLNVFVDENCTIAEPCAVVIFIHGGEFDFDSPSIFDPNVIHQNFAMKNLMFLTVAYRLGIFGFFSTGTSEAQGNYGLSDIIEAMKWVKREASAFGGDSSRITLMGHSSGGSAVSLLTLSPKTDGLMKQAIVMSGSALSPHAFLNNVTPYVLLGHRLGCHPLVNAFKHNISAVVECMRAIPADQLDYEYTRLENEIGFFTAPVVDGLDGILPANPLLLVQNRRPMPYLLGTTKSEFIGNELEETEEYATPLSLLLACKKALVTWKIRFGKIRQNVKDCFKEYAFKAITDSNSPGVFNWSAAIRQVKNDNEIFWPVYADASTMRDTGGTVYLYSFDYVKNNSDSTTPHAIDLTYILGLHTFPFDERDKKIQQIILALLINFVKTSNPTPMPVSGVTWIPVAFPNGRNYLSIDDKLQMKPFYYENRLLHRTALSDAFQITGQPGNFRSRKFQNAELNLTGLPSDAAIQMMLKIMYEEMEHDGHSISTNASEARSQWQSFKPWFNGSQQSEVILYWTCIALLVVFLLVGILVVICCSKGKHRRHSMKSSYEPLTGYNDKKLAQSVPTYQTF</sequence>
<dbReference type="PROSITE" id="PS00122">
    <property type="entry name" value="CARBOXYLESTERASE_B_1"/>
    <property type="match status" value="1"/>
</dbReference>
<keyword evidence="5" id="KW-0472">Membrane</keyword>